<dbReference type="Gene3D" id="2.60.120.10">
    <property type="entry name" value="Jelly Rolls"/>
    <property type="match status" value="1"/>
</dbReference>
<dbReference type="InterPro" id="IPR014710">
    <property type="entry name" value="RmlC-like_jellyroll"/>
</dbReference>
<dbReference type="InterPro" id="IPR013096">
    <property type="entry name" value="Cupin_2"/>
</dbReference>
<accession>A0ABT3STH6</accession>
<dbReference type="CDD" id="cd02236">
    <property type="entry name" value="cupin_CV2614-like"/>
    <property type="match status" value="1"/>
</dbReference>
<keyword evidence="4" id="KW-1185">Reference proteome</keyword>
<evidence type="ECO:0000313" key="4">
    <source>
        <dbReference type="Proteomes" id="UP001143307"/>
    </source>
</evidence>
<gene>
    <name evidence="3" type="ORF">EYC87_06775</name>
</gene>
<dbReference type="InterPro" id="IPR011051">
    <property type="entry name" value="RmlC_Cupin_sf"/>
</dbReference>
<name>A0ABT3STH6_9GAMM</name>
<reference evidence="3" key="1">
    <citation type="submission" date="2019-02" db="EMBL/GenBank/DDBJ databases">
        <authorList>
            <person name="Li S.-H."/>
        </authorList>
    </citation>
    <scope>NUCLEOTIDE SEQUENCE</scope>
    <source>
        <strain evidence="3">IMCC8485</strain>
    </source>
</reference>
<dbReference type="Proteomes" id="UP001143307">
    <property type="component" value="Unassembled WGS sequence"/>
</dbReference>
<feature type="signal peptide" evidence="1">
    <location>
        <begin position="1"/>
        <end position="18"/>
    </location>
</feature>
<dbReference type="Pfam" id="PF07883">
    <property type="entry name" value="Cupin_2"/>
    <property type="match status" value="1"/>
</dbReference>
<evidence type="ECO:0000256" key="1">
    <source>
        <dbReference type="SAM" id="SignalP"/>
    </source>
</evidence>
<keyword evidence="1" id="KW-0732">Signal</keyword>
<evidence type="ECO:0000259" key="2">
    <source>
        <dbReference type="Pfam" id="PF07883"/>
    </source>
</evidence>
<sequence length="137" mass="14375">MIKYFFSLLTMLATTSLAAPLLTTTQSWDAGSIAYPVGQAEIASIVLHLEEGKAAPFHCHPVPTMGYVLQGTVLVETKSGKATTIAKGDALVEVMRTVHRGIAVDGPAELVVFYAGAEGIPHTVLPSDDPGGVHCDD</sequence>
<proteinExistence type="predicted"/>
<comment type="caution">
    <text evidence="3">The sequence shown here is derived from an EMBL/GenBank/DDBJ whole genome shotgun (WGS) entry which is preliminary data.</text>
</comment>
<dbReference type="RefSeq" id="WP_279252221.1">
    <property type="nucleotide sequence ID" value="NZ_SHNP01000002.1"/>
</dbReference>
<organism evidence="3 4">
    <name type="scientific">Candidatus Seongchinamella marina</name>
    <dbReference type="NCBI Taxonomy" id="2518990"/>
    <lineage>
        <taxon>Bacteria</taxon>
        <taxon>Pseudomonadati</taxon>
        <taxon>Pseudomonadota</taxon>
        <taxon>Gammaproteobacteria</taxon>
        <taxon>Cellvibrionales</taxon>
        <taxon>Halieaceae</taxon>
        <taxon>Seongchinamella</taxon>
    </lineage>
</organism>
<feature type="domain" description="Cupin type-2" evidence="2">
    <location>
        <begin position="47"/>
        <end position="113"/>
    </location>
</feature>
<protein>
    <submittedName>
        <fullName evidence="3">Cupin domain-containing protein</fullName>
    </submittedName>
</protein>
<dbReference type="EMBL" id="SHNP01000002">
    <property type="protein sequence ID" value="MCX2973288.1"/>
    <property type="molecule type" value="Genomic_DNA"/>
</dbReference>
<feature type="chain" id="PRO_5047019239" evidence="1">
    <location>
        <begin position="19"/>
        <end position="137"/>
    </location>
</feature>
<dbReference type="SUPFAM" id="SSF51182">
    <property type="entry name" value="RmlC-like cupins"/>
    <property type="match status" value="1"/>
</dbReference>
<evidence type="ECO:0000313" key="3">
    <source>
        <dbReference type="EMBL" id="MCX2973288.1"/>
    </source>
</evidence>